<dbReference type="InParanoid" id="A0A409XWM4"/>
<evidence type="ECO:0000313" key="1">
    <source>
        <dbReference type="EMBL" id="PPQ95160.1"/>
    </source>
</evidence>
<evidence type="ECO:0000313" key="2">
    <source>
        <dbReference type="Proteomes" id="UP000283269"/>
    </source>
</evidence>
<dbReference type="AlphaFoldDB" id="A0A409XWM4"/>
<name>A0A409XWM4_PSICY</name>
<reference evidence="1 2" key="1">
    <citation type="journal article" date="2018" name="Evol. Lett.">
        <title>Horizontal gene cluster transfer increased hallucinogenic mushroom diversity.</title>
        <authorList>
            <person name="Reynolds H.T."/>
            <person name="Vijayakumar V."/>
            <person name="Gluck-Thaler E."/>
            <person name="Korotkin H.B."/>
            <person name="Matheny P.B."/>
            <person name="Slot J.C."/>
        </authorList>
    </citation>
    <scope>NUCLEOTIDE SEQUENCE [LARGE SCALE GENOMIC DNA]</scope>
    <source>
        <strain evidence="1 2">2631</strain>
    </source>
</reference>
<organism evidence="1 2">
    <name type="scientific">Psilocybe cyanescens</name>
    <dbReference type="NCBI Taxonomy" id="93625"/>
    <lineage>
        <taxon>Eukaryota</taxon>
        <taxon>Fungi</taxon>
        <taxon>Dikarya</taxon>
        <taxon>Basidiomycota</taxon>
        <taxon>Agaricomycotina</taxon>
        <taxon>Agaricomycetes</taxon>
        <taxon>Agaricomycetidae</taxon>
        <taxon>Agaricales</taxon>
        <taxon>Agaricineae</taxon>
        <taxon>Strophariaceae</taxon>
        <taxon>Psilocybe</taxon>
    </lineage>
</organism>
<dbReference type="Proteomes" id="UP000283269">
    <property type="component" value="Unassembled WGS sequence"/>
</dbReference>
<dbReference type="EMBL" id="NHYD01000069">
    <property type="protein sequence ID" value="PPQ95160.1"/>
    <property type="molecule type" value="Genomic_DNA"/>
</dbReference>
<sequence length="75" mass="8252">MNEKPCTATSRYATFGVEKDVYTGEWELYRGSQICNMSVSSAGIPESVASNSNTSFQNGQRHTFVHIHVSISAHV</sequence>
<comment type="caution">
    <text evidence="1">The sequence shown here is derived from an EMBL/GenBank/DDBJ whole genome shotgun (WGS) entry which is preliminary data.</text>
</comment>
<gene>
    <name evidence="1" type="ORF">CVT25_013305</name>
</gene>
<keyword evidence="2" id="KW-1185">Reference proteome</keyword>
<accession>A0A409XWM4</accession>
<protein>
    <submittedName>
        <fullName evidence="1">Uncharacterized protein</fullName>
    </submittedName>
</protein>
<proteinExistence type="predicted"/>